<comment type="caution">
    <text evidence="1">The sequence shown here is derived from an EMBL/GenBank/DDBJ whole genome shotgun (WGS) entry which is preliminary data.</text>
</comment>
<proteinExistence type="predicted"/>
<dbReference type="RefSeq" id="WP_349244810.1">
    <property type="nucleotide sequence ID" value="NZ_JASCXX010000010.1"/>
</dbReference>
<accession>A0AAW6U0S0</accession>
<sequence length="46" mass="5236">MSTRTTTLSDALRSQIGEALKPMHREFVERQSSFARQIMGEGVRLI</sequence>
<reference evidence="1" key="1">
    <citation type="submission" date="2023-05" db="EMBL/GenBank/DDBJ databases">
        <title>Anaerotaeda fermentans gen. nov., sp. nov., a novel anaerobic planctomycete of the new family within the order Sedimentisphaerales isolated from Taman Peninsula, Russia.</title>
        <authorList>
            <person name="Khomyakova M.A."/>
            <person name="Merkel A.Y."/>
            <person name="Slobodkin A.I."/>
        </authorList>
    </citation>
    <scope>NUCLEOTIDE SEQUENCE</scope>
    <source>
        <strain evidence="1">M17dextr</strain>
    </source>
</reference>
<dbReference type="Proteomes" id="UP001431776">
    <property type="component" value="Unassembled WGS sequence"/>
</dbReference>
<evidence type="ECO:0000313" key="2">
    <source>
        <dbReference type="Proteomes" id="UP001431776"/>
    </source>
</evidence>
<keyword evidence="2" id="KW-1185">Reference proteome</keyword>
<organism evidence="1 2">
    <name type="scientific">Anaerobaca lacustris</name>
    <dbReference type="NCBI Taxonomy" id="3044600"/>
    <lineage>
        <taxon>Bacteria</taxon>
        <taxon>Pseudomonadati</taxon>
        <taxon>Planctomycetota</taxon>
        <taxon>Phycisphaerae</taxon>
        <taxon>Sedimentisphaerales</taxon>
        <taxon>Anaerobacaceae</taxon>
        <taxon>Anaerobaca</taxon>
    </lineage>
</organism>
<gene>
    <name evidence="1" type="ORF">QJ522_10155</name>
</gene>
<dbReference type="EMBL" id="JASCXX010000010">
    <property type="protein sequence ID" value="MDI6449403.1"/>
    <property type="molecule type" value="Genomic_DNA"/>
</dbReference>
<dbReference type="AlphaFoldDB" id="A0AAW6U0S0"/>
<name>A0AAW6U0S0_9BACT</name>
<evidence type="ECO:0000313" key="1">
    <source>
        <dbReference type="EMBL" id="MDI6449403.1"/>
    </source>
</evidence>
<protein>
    <submittedName>
        <fullName evidence="1">Uncharacterized protein</fullName>
    </submittedName>
</protein>